<keyword evidence="1" id="KW-0472">Membrane</keyword>
<protein>
    <submittedName>
        <fullName evidence="2">Uncharacterized protein</fullName>
    </submittedName>
</protein>
<name>A0A841Q4C6_9BACI</name>
<organism evidence="2 3">
    <name type="scientific">Salirhabdus euzebyi</name>
    <dbReference type="NCBI Taxonomy" id="394506"/>
    <lineage>
        <taxon>Bacteria</taxon>
        <taxon>Bacillati</taxon>
        <taxon>Bacillota</taxon>
        <taxon>Bacilli</taxon>
        <taxon>Bacillales</taxon>
        <taxon>Bacillaceae</taxon>
        <taxon>Salirhabdus</taxon>
    </lineage>
</organism>
<dbReference type="Proteomes" id="UP000581688">
    <property type="component" value="Unassembled WGS sequence"/>
</dbReference>
<accession>A0A841Q4C6</accession>
<evidence type="ECO:0000313" key="2">
    <source>
        <dbReference type="EMBL" id="MBB6453213.1"/>
    </source>
</evidence>
<dbReference type="AlphaFoldDB" id="A0A841Q4C6"/>
<feature type="transmembrane region" description="Helical" evidence="1">
    <location>
        <begin position="40"/>
        <end position="61"/>
    </location>
</feature>
<sequence>MYYIEYSRLKYFLYTVLCFVLLVTCIILIGTGHLSELRKLYVYGLMLIFLIGLFYFISNFISPNVFMSISPTDFNIKVNGYPTITFPYEAIVLVYNSTEYIKEKKHSLFKTKKHFLHVVVTNELIIQKQVAFRKRDTFRKQLLEKEKTFKMPVEMTSYKTEDILHYIGLYIPDRVNANGKT</sequence>
<gene>
    <name evidence="2" type="ORF">HNQ94_001661</name>
</gene>
<keyword evidence="1" id="KW-0812">Transmembrane</keyword>
<keyword evidence="1" id="KW-1133">Transmembrane helix</keyword>
<reference evidence="2 3" key="1">
    <citation type="submission" date="2020-08" db="EMBL/GenBank/DDBJ databases">
        <title>Genomic Encyclopedia of Type Strains, Phase IV (KMG-IV): sequencing the most valuable type-strain genomes for metagenomic binning, comparative biology and taxonomic classification.</title>
        <authorList>
            <person name="Goeker M."/>
        </authorList>
    </citation>
    <scope>NUCLEOTIDE SEQUENCE [LARGE SCALE GENOMIC DNA]</scope>
    <source>
        <strain evidence="2 3">DSM 19612</strain>
    </source>
</reference>
<evidence type="ECO:0000256" key="1">
    <source>
        <dbReference type="SAM" id="Phobius"/>
    </source>
</evidence>
<feature type="transmembrane region" description="Helical" evidence="1">
    <location>
        <begin position="12"/>
        <end position="34"/>
    </location>
</feature>
<proteinExistence type="predicted"/>
<keyword evidence="3" id="KW-1185">Reference proteome</keyword>
<evidence type="ECO:0000313" key="3">
    <source>
        <dbReference type="Proteomes" id="UP000581688"/>
    </source>
</evidence>
<dbReference type="EMBL" id="JACHGH010000004">
    <property type="protein sequence ID" value="MBB6453213.1"/>
    <property type="molecule type" value="Genomic_DNA"/>
</dbReference>
<dbReference type="RefSeq" id="WP_174495679.1">
    <property type="nucleotide sequence ID" value="NZ_CADDWK010000004.1"/>
</dbReference>
<comment type="caution">
    <text evidence="2">The sequence shown here is derived from an EMBL/GenBank/DDBJ whole genome shotgun (WGS) entry which is preliminary data.</text>
</comment>